<feature type="domain" description="C-type lectin" evidence="4">
    <location>
        <begin position="68"/>
        <end position="187"/>
    </location>
</feature>
<dbReference type="InterPro" id="IPR001304">
    <property type="entry name" value="C-type_lectin-like"/>
</dbReference>
<protein>
    <recommendedName>
        <fullName evidence="4">C-type lectin domain-containing protein</fullName>
    </recommendedName>
</protein>
<proteinExistence type="predicted"/>
<evidence type="ECO:0000256" key="1">
    <source>
        <dbReference type="ARBA" id="ARBA00023157"/>
    </source>
</evidence>
<feature type="chain" id="PRO_5047520733" description="C-type lectin domain-containing protein" evidence="3">
    <location>
        <begin position="20"/>
        <end position="314"/>
    </location>
</feature>
<dbReference type="InterPro" id="IPR016186">
    <property type="entry name" value="C-type_lectin-like/link_sf"/>
</dbReference>
<dbReference type="InterPro" id="IPR050111">
    <property type="entry name" value="C-type_lectin/snaclec_domain"/>
</dbReference>
<gene>
    <name evidence="5" type="ORF">NQ317_001981</name>
</gene>
<dbReference type="Proteomes" id="UP001162164">
    <property type="component" value="Unassembled WGS sequence"/>
</dbReference>
<sequence>MSLAKCLVAFALSVGFCVGSPFGEQEKYRDFGNDESSDESYEHIPPSYPTGLDDGPFTPVGKAIQWGPNGKIFLIHNDIKTDYFTATKTCEKWYMRLVRIEDEEKSDTISALLDRYASDGEGPFWMAGNQLKDEEWRWPDGQQIAYFNWAHLEPNNAKGDEMCIELYKDRALWNDENCFLKNGYICETISKSDGKQSDFQSALDSNEITDEKESPRRYPDYQKYVSEKVDLEEQTGDTTEFMLFAAEEENLSGADTTEAILNDVEESPSTDFLYQQFANARFDSNLGVGIVPDSSPIPAVEDIDETDGFTDYFK</sequence>
<feature type="region of interest" description="Disordered" evidence="2">
    <location>
        <begin position="195"/>
        <end position="216"/>
    </location>
</feature>
<feature type="signal peptide" evidence="3">
    <location>
        <begin position="1"/>
        <end position="19"/>
    </location>
</feature>
<keyword evidence="6" id="KW-1185">Reference proteome</keyword>
<accession>A0ABQ9JGX9</accession>
<reference evidence="5" key="1">
    <citation type="journal article" date="2023" name="Insect Mol. Biol.">
        <title>Genome sequencing provides insights into the evolution of gene families encoding plant cell wall-degrading enzymes in longhorned beetles.</title>
        <authorList>
            <person name="Shin N.R."/>
            <person name="Okamura Y."/>
            <person name="Kirsch R."/>
            <person name="Pauchet Y."/>
        </authorList>
    </citation>
    <scope>NUCLEOTIDE SEQUENCE</scope>
    <source>
        <strain evidence="5">MMC_N1</strain>
    </source>
</reference>
<evidence type="ECO:0000313" key="5">
    <source>
        <dbReference type="EMBL" id="KAJ8977380.1"/>
    </source>
</evidence>
<dbReference type="InterPro" id="IPR016187">
    <property type="entry name" value="CTDL_fold"/>
</dbReference>
<dbReference type="SMART" id="SM00034">
    <property type="entry name" value="CLECT"/>
    <property type="match status" value="1"/>
</dbReference>
<evidence type="ECO:0000259" key="4">
    <source>
        <dbReference type="PROSITE" id="PS50041"/>
    </source>
</evidence>
<dbReference type="PROSITE" id="PS50041">
    <property type="entry name" value="C_TYPE_LECTIN_2"/>
    <property type="match status" value="1"/>
</dbReference>
<dbReference type="Gene3D" id="3.10.100.10">
    <property type="entry name" value="Mannose-Binding Protein A, subunit A"/>
    <property type="match status" value="1"/>
</dbReference>
<dbReference type="SUPFAM" id="SSF56436">
    <property type="entry name" value="C-type lectin-like"/>
    <property type="match status" value="1"/>
</dbReference>
<evidence type="ECO:0000313" key="6">
    <source>
        <dbReference type="Proteomes" id="UP001162164"/>
    </source>
</evidence>
<evidence type="ECO:0000256" key="2">
    <source>
        <dbReference type="SAM" id="MobiDB-lite"/>
    </source>
</evidence>
<keyword evidence="3" id="KW-0732">Signal</keyword>
<evidence type="ECO:0000256" key="3">
    <source>
        <dbReference type="SAM" id="SignalP"/>
    </source>
</evidence>
<dbReference type="InterPro" id="IPR018378">
    <property type="entry name" value="C-type_lectin_CS"/>
</dbReference>
<dbReference type="EMBL" id="JAPWTJ010000555">
    <property type="protein sequence ID" value="KAJ8977380.1"/>
    <property type="molecule type" value="Genomic_DNA"/>
</dbReference>
<keyword evidence="1" id="KW-1015">Disulfide bond</keyword>
<dbReference type="Pfam" id="PF00059">
    <property type="entry name" value="Lectin_C"/>
    <property type="match status" value="1"/>
</dbReference>
<comment type="caution">
    <text evidence="5">The sequence shown here is derived from an EMBL/GenBank/DDBJ whole genome shotgun (WGS) entry which is preliminary data.</text>
</comment>
<dbReference type="PANTHER" id="PTHR22803">
    <property type="entry name" value="MANNOSE, PHOSPHOLIPASE, LECTIN RECEPTOR RELATED"/>
    <property type="match status" value="1"/>
</dbReference>
<dbReference type="CDD" id="cd00037">
    <property type="entry name" value="CLECT"/>
    <property type="match status" value="1"/>
</dbReference>
<dbReference type="PROSITE" id="PS00615">
    <property type="entry name" value="C_TYPE_LECTIN_1"/>
    <property type="match status" value="1"/>
</dbReference>
<feature type="compositionally biased region" description="Polar residues" evidence="2">
    <location>
        <begin position="197"/>
        <end position="206"/>
    </location>
</feature>
<name>A0ABQ9JGX9_9CUCU</name>
<organism evidence="5 6">
    <name type="scientific">Molorchus minor</name>
    <dbReference type="NCBI Taxonomy" id="1323400"/>
    <lineage>
        <taxon>Eukaryota</taxon>
        <taxon>Metazoa</taxon>
        <taxon>Ecdysozoa</taxon>
        <taxon>Arthropoda</taxon>
        <taxon>Hexapoda</taxon>
        <taxon>Insecta</taxon>
        <taxon>Pterygota</taxon>
        <taxon>Neoptera</taxon>
        <taxon>Endopterygota</taxon>
        <taxon>Coleoptera</taxon>
        <taxon>Polyphaga</taxon>
        <taxon>Cucujiformia</taxon>
        <taxon>Chrysomeloidea</taxon>
        <taxon>Cerambycidae</taxon>
        <taxon>Lamiinae</taxon>
        <taxon>Monochamini</taxon>
        <taxon>Molorchus</taxon>
    </lineage>
</organism>